<protein>
    <submittedName>
        <fullName evidence="3">(diamondback moth) hypothetical protein</fullName>
    </submittedName>
</protein>
<reference evidence="3" key="1">
    <citation type="submission" date="2020-11" db="EMBL/GenBank/DDBJ databases">
        <authorList>
            <person name="Whiteford S."/>
        </authorList>
    </citation>
    <scope>NUCLEOTIDE SEQUENCE</scope>
</reference>
<organism evidence="3 4">
    <name type="scientific">Plutella xylostella</name>
    <name type="common">Diamondback moth</name>
    <name type="synonym">Plutella maculipennis</name>
    <dbReference type="NCBI Taxonomy" id="51655"/>
    <lineage>
        <taxon>Eukaryota</taxon>
        <taxon>Metazoa</taxon>
        <taxon>Ecdysozoa</taxon>
        <taxon>Arthropoda</taxon>
        <taxon>Hexapoda</taxon>
        <taxon>Insecta</taxon>
        <taxon>Pterygota</taxon>
        <taxon>Neoptera</taxon>
        <taxon>Endopterygota</taxon>
        <taxon>Lepidoptera</taxon>
        <taxon>Glossata</taxon>
        <taxon>Ditrysia</taxon>
        <taxon>Yponomeutoidea</taxon>
        <taxon>Plutellidae</taxon>
        <taxon>Plutella</taxon>
    </lineage>
</organism>
<evidence type="ECO:0000313" key="4">
    <source>
        <dbReference type="Proteomes" id="UP000653454"/>
    </source>
</evidence>
<feature type="transmembrane region" description="Helical" evidence="2">
    <location>
        <begin position="108"/>
        <end position="129"/>
    </location>
</feature>
<feature type="transmembrane region" description="Helical" evidence="2">
    <location>
        <begin position="135"/>
        <end position="156"/>
    </location>
</feature>
<dbReference type="Proteomes" id="UP000653454">
    <property type="component" value="Unassembled WGS sequence"/>
</dbReference>
<evidence type="ECO:0000256" key="1">
    <source>
        <dbReference type="SAM" id="MobiDB-lite"/>
    </source>
</evidence>
<accession>A0A8S4F8J4</accession>
<keyword evidence="2" id="KW-0812">Transmembrane</keyword>
<sequence length="196" mass="21813">MGCELPRVNKCCCCPLRTGALIIGYYSLISAGFSLASTSTLIYQVAQYVAQNQDHPPPGLTSADVRSKAVRQYIALGLQLAGYLFYFTISLLLVIGAHKNKPRYMRHYFIVGIVNLVFNLAVVIVSFLFTGLLVTLWQLSACGLMFYFLLVIRSTALEMEEAARPKVYEMTETGPRSPNYVLTPPQYAPAQEPLMQ</sequence>
<keyword evidence="4" id="KW-1185">Reference proteome</keyword>
<feature type="region of interest" description="Disordered" evidence="1">
    <location>
        <begin position="177"/>
        <end position="196"/>
    </location>
</feature>
<keyword evidence="2" id="KW-1133">Transmembrane helix</keyword>
<dbReference type="PANTHER" id="PTHR36694">
    <property type="entry name" value="PASIFLORA 1, ISOFORM A-RELATED"/>
    <property type="match status" value="1"/>
</dbReference>
<dbReference type="EMBL" id="CAJHNJ030000028">
    <property type="protein sequence ID" value="CAG9123061.1"/>
    <property type="molecule type" value="Genomic_DNA"/>
</dbReference>
<proteinExistence type="predicted"/>
<evidence type="ECO:0000313" key="3">
    <source>
        <dbReference type="EMBL" id="CAG9123061.1"/>
    </source>
</evidence>
<name>A0A8S4F8J4_PLUXY</name>
<feature type="transmembrane region" description="Helical" evidence="2">
    <location>
        <begin position="73"/>
        <end position="96"/>
    </location>
</feature>
<dbReference type="AlphaFoldDB" id="A0A8S4F8J4"/>
<gene>
    <name evidence="3" type="ORF">PLXY2_LOCUS7800</name>
</gene>
<evidence type="ECO:0000256" key="2">
    <source>
        <dbReference type="SAM" id="Phobius"/>
    </source>
</evidence>
<comment type="caution">
    <text evidence="3">The sequence shown here is derived from an EMBL/GenBank/DDBJ whole genome shotgun (WGS) entry which is preliminary data.</text>
</comment>
<keyword evidence="2" id="KW-0472">Membrane</keyword>
<dbReference type="PANTHER" id="PTHR36694:SF11">
    <property type="entry name" value="LP21121P-RELATED"/>
    <property type="match status" value="1"/>
</dbReference>